<dbReference type="Pfam" id="PF00931">
    <property type="entry name" value="NB-ARC"/>
    <property type="match status" value="1"/>
</dbReference>
<dbReference type="SMART" id="SM00862">
    <property type="entry name" value="Trans_reg_C"/>
    <property type="match status" value="1"/>
</dbReference>
<name>A0A8J3VFF5_9ACTN</name>
<gene>
    <name evidence="8" type="ORF">Rhe02_19050</name>
</gene>
<dbReference type="RefSeq" id="WP_239123592.1">
    <property type="nucleotide sequence ID" value="NZ_BONY01000009.1"/>
</dbReference>
<dbReference type="SUPFAM" id="SSF52540">
    <property type="entry name" value="P-loop containing nucleoside triphosphate hydrolases"/>
    <property type="match status" value="1"/>
</dbReference>
<accession>A0A8J3VFF5</accession>
<sequence>MLEFRLLGPVEASCLDGAIPLGGTKPRALLAALLLDHDHVVSASRLVDVVWPDNPPESARALVQTYVSSLRKSFARYGFRDLITTRPPGYLLRLRSSDLDTNTFAGLVQQARAAANAGDDDQTAALLREALSLWRGPALSGVESSPLAAEARRLDQLRLAALEERFEAQLRLGRLDHMAELTGLVSRHPANERLRGQLMTTLYRLGRQGDALACYREGRDVLVEELGVEPGPELAALHAAILRGDMPEDSSLPAAQTASPTVVPAQIPPAPADFTGRADPLERLVFDLQRPCPGVHIVAGQGGSGKSALATFAAHRIAKSFPDGLLFAELRGMSDMPATPGEVLGGFLRALGVDPVQVPDSARERTELFRSFVANRRVLVLLDDAADERQVRPLLPGGQGCGVLITSRDRLPGLSGACLIELEMLADGEALGLLSSIAGDDRVAAEPEAAQRILSVCENLPLAIRVVGARLATRRQLPLEVLAGRLTDERQRLDELCAGDLAVRTSIGLSYRALADEAKVALRRMAFISIPDFSPEVVGWLLDGDGAGAERRLELLVDSQLVTFAGPDQLGVLRYRLHDLVRLYAREAAEAEEPIEELHAAVARVVGGWLRVLERIAEHFPPADIVWRQEAVSAPQHESEPVEVSSRILDRASEWMQGEEAAMASGIERAAALGMHELVCEFVASRAAMEMEGANRFDFRARIVGAALEASRRAGDAQAEAGMLAQLAQLRYAQDLYGDARRHFSEALSRFRLIHDVRGQAAALAGLGAACREPGRLAEALHFLDQAATLLQALDDQRGIGYVYRLRGSVRLEQGDFDGTQSDLDISLRAYRAVGSERGAAYTLRTMGLYHRAIGEHAEAMRMCGEAAAIFERLGDELMQSYAVRAQAKAQMRLGDAPGALPRLEWALWAARKVNDRWGQANTLRVLGQLHLAAGRLDLAESCLDAAVSVWDTIDAPLWRARTRHDLCLVYRARGDVAAADETLAEACRVFHDHGAREYKEFCRCIEENLKQPR</sequence>
<dbReference type="InterPro" id="IPR001867">
    <property type="entry name" value="OmpR/PhoB-type_DNA-bd"/>
</dbReference>
<dbReference type="GO" id="GO:0000160">
    <property type="term" value="P:phosphorelay signal transduction system"/>
    <property type="evidence" value="ECO:0007669"/>
    <property type="project" value="InterPro"/>
</dbReference>
<dbReference type="InterPro" id="IPR016032">
    <property type="entry name" value="Sig_transdc_resp-reg_C-effctor"/>
</dbReference>
<dbReference type="InterPro" id="IPR011990">
    <property type="entry name" value="TPR-like_helical_dom_sf"/>
</dbReference>
<feature type="DNA-binding region" description="OmpR/PhoB-type" evidence="6">
    <location>
        <begin position="1"/>
        <end position="94"/>
    </location>
</feature>
<dbReference type="EMBL" id="BONY01000009">
    <property type="protein sequence ID" value="GIH03838.1"/>
    <property type="molecule type" value="Genomic_DNA"/>
</dbReference>
<dbReference type="InterPro" id="IPR005158">
    <property type="entry name" value="BTAD"/>
</dbReference>
<dbReference type="SUPFAM" id="SSF48452">
    <property type="entry name" value="TPR-like"/>
    <property type="match status" value="2"/>
</dbReference>
<keyword evidence="5" id="KW-0804">Transcription</keyword>
<dbReference type="PANTHER" id="PTHR35807:SF1">
    <property type="entry name" value="TRANSCRIPTIONAL REGULATOR REDD"/>
    <property type="match status" value="1"/>
</dbReference>
<dbReference type="Gene3D" id="3.40.50.300">
    <property type="entry name" value="P-loop containing nucleotide triphosphate hydrolases"/>
    <property type="match status" value="1"/>
</dbReference>
<dbReference type="PRINTS" id="PR00364">
    <property type="entry name" value="DISEASERSIST"/>
</dbReference>
<evidence type="ECO:0000256" key="6">
    <source>
        <dbReference type="PROSITE-ProRule" id="PRU01091"/>
    </source>
</evidence>
<dbReference type="InterPro" id="IPR027417">
    <property type="entry name" value="P-loop_NTPase"/>
</dbReference>
<dbReference type="SUPFAM" id="SSF46894">
    <property type="entry name" value="C-terminal effector domain of the bipartite response regulators"/>
    <property type="match status" value="1"/>
</dbReference>
<evidence type="ECO:0000259" key="7">
    <source>
        <dbReference type="PROSITE" id="PS51755"/>
    </source>
</evidence>
<keyword evidence="4 6" id="KW-0238">DNA-binding</keyword>
<evidence type="ECO:0000256" key="3">
    <source>
        <dbReference type="ARBA" id="ARBA00023015"/>
    </source>
</evidence>
<dbReference type="InterPro" id="IPR042197">
    <property type="entry name" value="Apaf_helical"/>
</dbReference>
<evidence type="ECO:0000256" key="2">
    <source>
        <dbReference type="ARBA" id="ARBA00022737"/>
    </source>
</evidence>
<keyword evidence="2" id="KW-0677">Repeat</keyword>
<comment type="similarity">
    <text evidence="1">Belongs to the AfsR/DnrI/RedD regulatory family.</text>
</comment>
<dbReference type="InterPro" id="IPR036388">
    <property type="entry name" value="WH-like_DNA-bd_sf"/>
</dbReference>
<dbReference type="Pfam" id="PF03704">
    <property type="entry name" value="BTAD"/>
    <property type="match status" value="1"/>
</dbReference>
<dbReference type="Pfam" id="PF00486">
    <property type="entry name" value="Trans_reg_C"/>
    <property type="match status" value="1"/>
</dbReference>
<dbReference type="Gene3D" id="1.25.40.10">
    <property type="entry name" value="Tetratricopeptide repeat domain"/>
    <property type="match status" value="3"/>
</dbReference>
<dbReference type="GO" id="GO:0043531">
    <property type="term" value="F:ADP binding"/>
    <property type="evidence" value="ECO:0007669"/>
    <property type="project" value="InterPro"/>
</dbReference>
<proteinExistence type="inferred from homology"/>
<keyword evidence="9" id="KW-1185">Reference proteome</keyword>
<evidence type="ECO:0000256" key="4">
    <source>
        <dbReference type="ARBA" id="ARBA00023125"/>
    </source>
</evidence>
<protein>
    <submittedName>
        <fullName evidence="8">SARP family transcriptional regulator</fullName>
    </submittedName>
</protein>
<comment type="caution">
    <text evidence="8">The sequence shown here is derived from an EMBL/GenBank/DDBJ whole genome shotgun (WGS) entry which is preliminary data.</text>
</comment>
<dbReference type="InterPro" id="IPR019734">
    <property type="entry name" value="TPR_rpt"/>
</dbReference>
<dbReference type="CDD" id="cd15831">
    <property type="entry name" value="BTAD"/>
    <property type="match status" value="1"/>
</dbReference>
<dbReference type="Gene3D" id="1.10.10.10">
    <property type="entry name" value="Winged helix-like DNA-binding domain superfamily/Winged helix DNA-binding domain"/>
    <property type="match status" value="1"/>
</dbReference>
<evidence type="ECO:0000256" key="1">
    <source>
        <dbReference type="ARBA" id="ARBA00005820"/>
    </source>
</evidence>
<dbReference type="GO" id="GO:0006355">
    <property type="term" value="P:regulation of DNA-templated transcription"/>
    <property type="evidence" value="ECO:0007669"/>
    <property type="project" value="InterPro"/>
</dbReference>
<dbReference type="GO" id="GO:0003677">
    <property type="term" value="F:DNA binding"/>
    <property type="evidence" value="ECO:0007669"/>
    <property type="project" value="UniProtKB-UniRule"/>
</dbReference>
<evidence type="ECO:0000256" key="5">
    <source>
        <dbReference type="ARBA" id="ARBA00023163"/>
    </source>
</evidence>
<keyword evidence="3" id="KW-0805">Transcription regulation</keyword>
<dbReference type="InterPro" id="IPR051677">
    <property type="entry name" value="AfsR-DnrI-RedD_regulator"/>
</dbReference>
<evidence type="ECO:0000313" key="9">
    <source>
        <dbReference type="Proteomes" id="UP000612899"/>
    </source>
</evidence>
<evidence type="ECO:0000313" key="8">
    <source>
        <dbReference type="EMBL" id="GIH03838.1"/>
    </source>
</evidence>
<dbReference type="InterPro" id="IPR002182">
    <property type="entry name" value="NB-ARC"/>
</dbReference>
<dbReference type="Gene3D" id="1.10.8.430">
    <property type="entry name" value="Helical domain of apoptotic protease-activating factors"/>
    <property type="match status" value="1"/>
</dbReference>
<dbReference type="Proteomes" id="UP000612899">
    <property type="component" value="Unassembled WGS sequence"/>
</dbReference>
<dbReference type="PANTHER" id="PTHR35807">
    <property type="entry name" value="TRANSCRIPTIONAL REGULATOR REDD-RELATED"/>
    <property type="match status" value="1"/>
</dbReference>
<dbReference type="SMART" id="SM01043">
    <property type="entry name" value="BTAD"/>
    <property type="match status" value="1"/>
</dbReference>
<reference evidence="8" key="1">
    <citation type="submission" date="2021-01" db="EMBL/GenBank/DDBJ databases">
        <title>Whole genome shotgun sequence of Rhizocola hellebori NBRC 109834.</title>
        <authorList>
            <person name="Komaki H."/>
            <person name="Tamura T."/>
        </authorList>
    </citation>
    <scope>NUCLEOTIDE SEQUENCE</scope>
    <source>
        <strain evidence="8">NBRC 109834</strain>
    </source>
</reference>
<dbReference type="AlphaFoldDB" id="A0A8J3VFF5"/>
<dbReference type="SMART" id="SM00028">
    <property type="entry name" value="TPR"/>
    <property type="match status" value="6"/>
</dbReference>
<organism evidence="8 9">
    <name type="scientific">Rhizocola hellebori</name>
    <dbReference type="NCBI Taxonomy" id="1392758"/>
    <lineage>
        <taxon>Bacteria</taxon>
        <taxon>Bacillati</taxon>
        <taxon>Actinomycetota</taxon>
        <taxon>Actinomycetes</taxon>
        <taxon>Micromonosporales</taxon>
        <taxon>Micromonosporaceae</taxon>
        <taxon>Rhizocola</taxon>
    </lineage>
</organism>
<dbReference type="Pfam" id="PF13424">
    <property type="entry name" value="TPR_12"/>
    <property type="match status" value="1"/>
</dbReference>
<feature type="domain" description="OmpR/PhoB-type" evidence="7">
    <location>
        <begin position="1"/>
        <end position="94"/>
    </location>
</feature>
<dbReference type="PROSITE" id="PS51755">
    <property type="entry name" value="OMPR_PHOB"/>
    <property type="match status" value="1"/>
</dbReference>